<proteinExistence type="inferred from homology"/>
<dbReference type="EMBL" id="JAWCUA010000007">
    <property type="protein sequence ID" value="MDU0113136.1"/>
    <property type="molecule type" value="Genomic_DNA"/>
</dbReference>
<evidence type="ECO:0000313" key="7">
    <source>
        <dbReference type="EMBL" id="MDU0113136.1"/>
    </source>
</evidence>
<evidence type="ECO:0000313" key="8">
    <source>
        <dbReference type="Proteomes" id="UP001257914"/>
    </source>
</evidence>
<dbReference type="Pfam" id="PF03239">
    <property type="entry name" value="FTR1"/>
    <property type="match status" value="1"/>
</dbReference>
<evidence type="ECO:0000256" key="4">
    <source>
        <dbReference type="ARBA" id="ARBA00022989"/>
    </source>
</evidence>
<dbReference type="PANTHER" id="PTHR31632:SF2">
    <property type="entry name" value="PLASMA MEMBRANE IRON PERMEASE"/>
    <property type="match status" value="1"/>
</dbReference>
<feature type="transmembrane region" description="Helical" evidence="6">
    <location>
        <begin position="101"/>
        <end position="126"/>
    </location>
</feature>
<accession>A0ABU3R0C2</accession>
<feature type="transmembrane region" description="Helical" evidence="6">
    <location>
        <begin position="70"/>
        <end position="89"/>
    </location>
</feature>
<name>A0ABU3R0C2_9GAMM</name>
<evidence type="ECO:0000256" key="6">
    <source>
        <dbReference type="SAM" id="Phobius"/>
    </source>
</evidence>
<keyword evidence="5 6" id="KW-0472">Membrane</keyword>
<keyword evidence="4 6" id="KW-1133">Transmembrane helix</keyword>
<feature type="transmembrane region" description="Helical" evidence="6">
    <location>
        <begin position="228"/>
        <end position="247"/>
    </location>
</feature>
<evidence type="ECO:0000256" key="3">
    <source>
        <dbReference type="ARBA" id="ARBA00022692"/>
    </source>
</evidence>
<dbReference type="Proteomes" id="UP001257914">
    <property type="component" value="Unassembled WGS sequence"/>
</dbReference>
<dbReference type="PANTHER" id="PTHR31632">
    <property type="entry name" value="IRON TRANSPORTER FTH1"/>
    <property type="match status" value="1"/>
</dbReference>
<evidence type="ECO:0000256" key="5">
    <source>
        <dbReference type="ARBA" id="ARBA00023136"/>
    </source>
</evidence>
<evidence type="ECO:0008006" key="9">
    <source>
        <dbReference type="Google" id="ProtNLM"/>
    </source>
</evidence>
<evidence type="ECO:0000256" key="2">
    <source>
        <dbReference type="ARBA" id="ARBA00008333"/>
    </source>
</evidence>
<gene>
    <name evidence="7" type="ORF">RT723_09025</name>
</gene>
<comment type="subcellular location">
    <subcellularLocation>
        <location evidence="1">Membrane</location>
        <topology evidence="1">Multi-pass membrane protein</topology>
    </subcellularLocation>
</comment>
<organism evidence="7 8">
    <name type="scientific">Psychrosphaera aquimarina</name>
    <dbReference type="NCBI Taxonomy" id="2044854"/>
    <lineage>
        <taxon>Bacteria</taxon>
        <taxon>Pseudomonadati</taxon>
        <taxon>Pseudomonadota</taxon>
        <taxon>Gammaproteobacteria</taxon>
        <taxon>Alteromonadales</taxon>
        <taxon>Pseudoalteromonadaceae</taxon>
        <taxon>Psychrosphaera</taxon>
    </lineage>
</organism>
<reference evidence="7 8" key="1">
    <citation type="submission" date="2023-10" db="EMBL/GenBank/DDBJ databases">
        <title>Psychrosphaera aquimaarina strain SW33 isolated from seawater.</title>
        <authorList>
            <person name="Bayburt H."/>
            <person name="Kim J.M."/>
            <person name="Choi B.J."/>
            <person name="Jeon C.O."/>
        </authorList>
    </citation>
    <scope>NUCLEOTIDE SEQUENCE [LARGE SCALE GENOMIC DNA]</scope>
    <source>
        <strain evidence="7 8">KCTC 52743</strain>
    </source>
</reference>
<protein>
    <recommendedName>
        <fullName evidence="9">FTR1 family iron permease</fullName>
    </recommendedName>
</protein>
<sequence>MLINTVILFLRDALPIFIVFVLLLGLFEEKIKPRSWLYFALMLGITLALILLVNINWVSELLDGTGHETLNALLICISYFILISLVVIANNSGVSIHKLTALLIISGALSVITNGTDFLIFLTGFWSNTDNATSLSLGIILGFGICISISVLIYFLIHYLKERFSEKIIQTILILYSAGQLSKVTILLAQADLLPATAIAWNSDVYISDSKELGHLLSSLIGYESSPTYLHVITYLLAIIVPYIYFLKQNSNRKITSCEEPNT</sequence>
<comment type="caution">
    <text evidence="7">The sequence shown here is derived from an EMBL/GenBank/DDBJ whole genome shotgun (WGS) entry which is preliminary data.</text>
</comment>
<feature type="transmembrane region" description="Helical" evidence="6">
    <location>
        <begin position="36"/>
        <end position="58"/>
    </location>
</feature>
<keyword evidence="8" id="KW-1185">Reference proteome</keyword>
<evidence type="ECO:0000256" key="1">
    <source>
        <dbReference type="ARBA" id="ARBA00004141"/>
    </source>
</evidence>
<dbReference type="InterPro" id="IPR004923">
    <property type="entry name" value="FTR1/Fip1/EfeU"/>
</dbReference>
<feature type="transmembrane region" description="Helical" evidence="6">
    <location>
        <begin position="138"/>
        <end position="160"/>
    </location>
</feature>
<keyword evidence="3 6" id="KW-0812">Transmembrane</keyword>
<dbReference type="RefSeq" id="WP_315946744.1">
    <property type="nucleotide sequence ID" value="NZ_JAWCUA010000007.1"/>
</dbReference>
<comment type="similarity">
    <text evidence="2">Belongs to the oxidase-dependent Fe transporter (OFeT) (TC 9.A.10.1) family.</text>
</comment>
<feature type="transmembrane region" description="Helical" evidence="6">
    <location>
        <begin position="6"/>
        <end position="27"/>
    </location>
</feature>